<feature type="transmembrane region" description="Helical" evidence="7">
    <location>
        <begin position="481"/>
        <end position="506"/>
    </location>
</feature>
<evidence type="ECO:0000256" key="3">
    <source>
        <dbReference type="ARBA" id="ARBA00022475"/>
    </source>
</evidence>
<feature type="transmembrane region" description="Helical" evidence="7">
    <location>
        <begin position="177"/>
        <end position="196"/>
    </location>
</feature>
<dbReference type="InterPro" id="IPR045621">
    <property type="entry name" value="BPD_transp_1_N"/>
</dbReference>
<name>A0A1D7W312_BREAU</name>
<keyword evidence="2 7" id="KW-0813">Transport</keyword>
<dbReference type="PANTHER" id="PTHR43163:SF6">
    <property type="entry name" value="DIPEPTIDE TRANSPORT SYSTEM PERMEASE PROTEIN DPPB-RELATED"/>
    <property type="match status" value="1"/>
</dbReference>
<organism evidence="9 11">
    <name type="scientific">Brevibacterium aurantiacum</name>
    <dbReference type="NCBI Taxonomy" id="273384"/>
    <lineage>
        <taxon>Bacteria</taxon>
        <taxon>Bacillati</taxon>
        <taxon>Actinomycetota</taxon>
        <taxon>Actinomycetes</taxon>
        <taxon>Micrococcales</taxon>
        <taxon>Brevibacteriaceae</taxon>
        <taxon>Brevibacterium</taxon>
    </lineage>
</organism>
<gene>
    <name evidence="9" type="ORF">BLSMQ_1662</name>
    <name evidence="10" type="ORF">CIK65_01185</name>
</gene>
<feature type="transmembrane region" description="Helical" evidence="7">
    <location>
        <begin position="321"/>
        <end position="338"/>
    </location>
</feature>
<keyword evidence="3" id="KW-1003">Cell membrane</keyword>
<feature type="transmembrane region" description="Helical" evidence="7">
    <location>
        <begin position="203"/>
        <end position="225"/>
    </location>
</feature>
<evidence type="ECO:0000256" key="6">
    <source>
        <dbReference type="ARBA" id="ARBA00023136"/>
    </source>
</evidence>
<evidence type="ECO:0000313" key="9">
    <source>
        <dbReference type="EMBL" id="AOP53372.1"/>
    </source>
</evidence>
<feature type="domain" description="ABC transmembrane type-1" evidence="8">
    <location>
        <begin position="101"/>
        <end position="503"/>
    </location>
</feature>
<dbReference type="Pfam" id="PF00528">
    <property type="entry name" value="BPD_transp_1"/>
    <property type="match status" value="1"/>
</dbReference>
<dbReference type="PATRIC" id="fig|1703.10.peg.1707"/>
<dbReference type="GO" id="GO:0055085">
    <property type="term" value="P:transmembrane transport"/>
    <property type="evidence" value="ECO:0007669"/>
    <property type="project" value="InterPro"/>
</dbReference>
<dbReference type="EMBL" id="CP017150">
    <property type="protein sequence ID" value="AOP53372.1"/>
    <property type="molecule type" value="Genomic_DNA"/>
</dbReference>
<dbReference type="PANTHER" id="PTHR43163">
    <property type="entry name" value="DIPEPTIDE TRANSPORT SYSTEM PERMEASE PROTEIN DPPB-RELATED"/>
    <property type="match status" value="1"/>
</dbReference>
<dbReference type="KEGG" id="blin:BLSMQ_1662"/>
<accession>A0A2A3YY70</accession>
<dbReference type="Proteomes" id="UP000094793">
    <property type="component" value="Chromosome"/>
</dbReference>
<keyword evidence="4 7" id="KW-0812">Transmembrane</keyword>
<dbReference type="RefSeq" id="WP_069599995.1">
    <property type="nucleotide sequence ID" value="NZ_CP017150.1"/>
</dbReference>
<reference evidence="9" key="1">
    <citation type="submission" date="2016-09" db="EMBL/GenBank/DDBJ databases">
        <title>Complete Genome Sequence of Brevibacterium aurantiacum SMQ-1335.</title>
        <authorList>
            <person name="de Melo A.G."/>
            <person name="Labrie S.J."/>
            <person name="Dumaresq J."/>
            <person name="Roberts R.J."/>
            <person name="Tremblay D.M."/>
            <person name="Moineau S."/>
        </authorList>
    </citation>
    <scope>NUCLEOTIDE SEQUENCE</scope>
    <source>
        <strain evidence="9">SMQ-1335</strain>
    </source>
</reference>
<accession>A0A1D7W312</accession>
<comment type="similarity">
    <text evidence="7">Belongs to the binding-protein-dependent transport system permease family.</text>
</comment>
<proteinExistence type="inferred from homology"/>
<dbReference type="OrthoDB" id="147639at2"/>
<dbReference type="eggNOG" id="COG0601">
    <property type="taxonomic scope" value="Bacteria"/>
</dbReference>
<dbReference type="CDD" id="cd06261">
    <property type="entry name" value="TM_PBP2"/>
    <property type="match status" value="1"/>
</dbReference>
<dbReference type="PROSITE" id="PS50928">
    <property type="entry name" value="ABC_TM1"/>
    <property type="match status" value="1"/>
</dbReference>
<evidence type="ECO:0000313" key="10">
    <source>
        <dbReference type="EMBL" id="PCC44244.1"/>
    </source>
</evidence>
<comment type="subcellular location">
    <subcellularLocation>
        <location evidence="1 7">Cell membrane</location>
        <topology evidence="1 7">Multi-pass membrane protein</topology>
    </subcellularLocation>
</comment>
<reference evidence="10 12" key="3">
    <citation type="journal article" date="2017" name="Elife">
        <title>Extensive horizontal gene transfer in cheese-associated bacteria.</title>
        <authorList>
            <person name="Bonham K.S."/>
            <person name="Wolfe B.E."/>
            <person name="Dutton R.J."/>
        </authorList>
    </citation>
    <scope>NUCLEOTIDE SEQUENCE [LARGE SCALE GENOMIC DNA]</scope>
    <source>
        <strain evidence="10 12">962_8</strain>
    </source>
</reference>
<feature type="transmembrane region" description="Helical" evidence="7">
    <location>
        <begin position="288"/>
        <end position="309"/>
    </location>
</feature>
<feature type="transmembrane region" description="Helical" evidence="7">
    <location>
        <begin position="435"/>
        <end position="461"/>
    </location>
</feature>
<feature type="transmembrane region" description="Helical" evidence="7">
    <location>
        <begin position="377"/>
        <end position="395"/>
    </location>
</feature>
<dbReference type="SUPFAM" id="SSF161098">
    <property type="entry name" value="MetI-like"/>
    <property type="match status" value="1"/>
</dbReference>
<evidence type="ECO:0000256" key="4">
    <source>
        <dbReference type="ARBA" id="ARBA00022692"/>
    </source>
</evidence>
<dbReference type="Gene3D" id="1.10.3720.10">
    <property type="entry name" value="MetI-like"/>
    <property type="match status" value="2"/>
</dbReference>
<dbReference type="EMBL" id="NRGQ01000003">
    <property type="protein sequence ID" value="PCC44244.1"/>
    <property type="molecule type" value="Genomic_DNA"/>
</dbReference>
<dbReference type="AlphaFoldDB" id="A0A1D7W312"/>
<feature type="transmembrane region" description="Helical" evidence="7">
    <location>
        <begin position="137"/>
        <end position="157"/>
    </location>
</feature>
<keyword evidence="5 7" id="KW-1133">Transmembrane helix</keyword>
<feature type="transmembrane region" description="Helical" evidence="7">
    <location>
        <begin position="259"/>
        <end position="282"/>
    </location>
</feature>
<evidence type="ECO:0000313" key="11">
    <source>
        <dbReference type="Proteomes" id="UP000094793"/>
    </source>
</evidence>
<feature type="transmembrane region" description="Helical" evidence="7">
    <location>
        <begin position="107"/>
        <end position="125"/>
    </location>
</feature>
<feature type="transmembrane region" description="Helical" evidence="7">
    <location>
        <begin position="12"/>
        <end position="35"/>
    </location>
</feature>
<evidence type="ECO:0000259" key="8">
    <source>
        <dbReference type="PROSITE" id="PS50928"/>
    </source>
</evidence>
<evidence type="ECO:0000256" key="2">
    <source>
        <dbReference type="ARBA" id="ARBA00022448"/>
    </source>
</evidence>
<protein>
    <submittedName>
        <fullName evidence="10">ABC transporter permease</fullName>
    </submittedName>
    <submittedName>
        <fullName evidence="9">Oligopeptide transport system permease protein OppB</fullName>
    </submittedName>
</protein>
<sequence length="514" mass="56847">MTRFILRRLLSTALVLLVVTFVLYLLLNVALDFFWDLRSSTSPNIEALYESRRRLLDLDTPAIVRYFKWLAGVGGCVVGQCDFGIAWKSGQEVTSQLQGAIVNTVKLITASTIVAIVLGIAVGMVSAIRQYSGFDYFITFVSFLLYSLPVFWVAVLLKQYGAIEINNFINDPTLSSWVPIILVCVALGLFWMGALGGSRRRRLMTFTAATVITFVTIYYILASGWLQQPSIGIVGVVVIGLGAAVVMTFLSTGLKNKRVLYATLAMAVIGALLYMPLQYLFYYQEMNWLWMFGLLIVTIAVAIGVGLAFRGPDPWDTVRTTFFTGLIIAVLIFADRVLQGWGDYSDQPAINNRPIATIGASTPNLEGDFWIANLDTFTHLLLPSIALILISFASYTRYTRGSMLEVMGQDYIRTARAKGLNERTVVMRHALRNALLPLASIIPVDIITMIGGAVITETIFGWNGMGKLFIDSMRQSELDPIMAYILITGLLAIIANLVADFLYAVLDPRIRVNA</sequence>
<dbReference type="InterPro" id="IPR035906">
    <property type="entry name" value="MetI-like_sf"/>
</dbReference>
<dbReference type="Pfam" id="PF19300">
    <property type="entry name" value="BPD_transp_1_N"/>
    <property type="match status" value="1"/>
</dbReference>
<evidence type="ECO:0000256" key="1">
    <source>
        <dbReference type="ARBA" id="ARBA00004651"/>
    </source>
</evidence>
<keyword evidence="6 7" id="KW-0472">Membrane</keyword>
<dbReference type="InterPro" id="IPR000515">
    <property type="entry name" value="MetI-like"/>
</dbReference>
<evidence type="ECO:0000256" key="7">
    <source>
        <dbReference type="RuleBase" id="RU363032"/>
    </source>
</evidence>
<evidence type="ECO:0000256" key="5">
    <source>
        <dbReference type="ARBA" id="ARBA00022989"/>
    </source>
</evidence>
<feature type="transmembrane region" description="Helical" evidence="7">
    <location>
        <begin position="231"/>
        <end position="252"/>
    </location>
</feature>
<evidence type="ECO:0000313" key="12">
    <source>
        <dbReference type="Proteomes" id="UP000218620"/>
    </source>
</evidence>
<dbReference type="Proteomes" id="UP000218620">
    <property type="component" value="Unassembled WGS sequence"/>
</dbReference>
<dbReference type="GO" id="GO:0005886">
    <property type="term" value="C:plasma membrane"/>
    <property type="evidence" value="ECO:0007669"/>
    <property type="project" value="UniProtKB-SubCell"/>
</dbReference>
<reference evidence="11" key="2">
    <citation type="submission" date="2016-09" db="EMBL/GenBank/DDBJ databases">
        <title>Complete Genome Sequence of Brevibacterium linens SMQ-1335.</title>
        <authorList>
            <person name="de Melo A.G."/>
            <person name="Labrie S.J."/>
            <person name="Dumaresq J."/>
            <person name="Roberts R.J."/>
            <person name="Tremblay D.M."/>
            <person name="Moineau S."/>
        </authorList>
    </citation>
    <scope>NUCLEOTIDE SEQUENCE [LARGE SCALE GENOMIC DNA]</scope>
    <source>
        <strain evidence="11">SMQ-1335</strain>
    </source>
</reference>